<evidence type="ECO:0000313" key="2">
    <source>
        <dbReference type="EMBL" id="KAK3741309.1"/>
    </source>
</evidence>
<organism evidence="2 3">
    <name type="scientific">Elysia crispata</name>
    <name type="common">lettuce slug</name>
    <dbReference type="NCBI Taxonomy" id="231223"/>
    <lineage>
        <taxon>Eukaryota</taxon>
        <taxon>Metazoa</taxon>
        <taxon>Spiralia</taxon>
        <taxon>Lophotrochozoa</taxon>
        <taxon>Mollusca</taxon>
        <taxon>Gastropoda</taxon>
        <taxon>Heterobranchia</taxon>
        <taxon>Euthyneura</taxon>
        <taxon>Panpulmonata</taxon>
        <taxon>Sacoglossa</taxon>
        <taxon>Placobranchoidea</taxon>
        <taxon>Plakobranchidae</taxon>
        <taxon>Elysia</taxon>
    </lineage>
</organism>
<protein>
    <submittedName>
        <fullName evidence="2">Uncharacterized protein</fullName>
    </submittedName>
</protein>
<accession>A0AAE0YCS9</accession>
<dbReference type="Proteomes" id="UP001283361">
    <property type="component" value="Unassembled WGS sequence"/>
</dbReference>
<proteinExistence type="predicted"/>
<comment type="caution">
    <text evidence="2">The sequence shown here is derived from an EMBL/GenBank/DDBJ whole genome shotgun (WGS) entry which is preliminary data.</text>
</comment>
<gene>
    <name evidence="2" type="ORF">RRG08_034354</name>
</gene>
<dbReference type="EMBL" id="JAWDGP010006429">
    <property type="protein sequence ID" value="KAK3741309.1"/>
    <property type="molecule type" value="Genomic_DNA"/>
</dbReference>
<feature type="region of interest" description="Disordered" evidence="1">
    <location>
        <begin position="1"/>
        <end position="23"/>
    </location>
</feature>
<reference evidence="2" key="1">
    <citation type="journal article" date="2023" name="G3 (Bethesda)">
        <title>A reference genome for the long-term kleptoplast-retaining sea slug Elysia crispata morphotype clarki.</title>
        <authorList>
            <person name="Eastman K.E."/>
            <person name="Pendleton A.L."/>
            <person name="Shaikh M.A."/>
            <person name="Suttiyut T."/>
            <person name="Ogas R."/>
            <person name="Tomko P."/>
            <person name="Gavelis G."/>
            <person name="Widhalm J.R."/>
            <person name="Wisecaver J.H."/>
        </authorList>
    </citation>
    <scope>NUCLEOTIDE SEQUENCE</scope>
    <source>
        <strain evidence="2">ECLA1</strain>
    </source>
</reference>
<sequence length="77" mass="8847">MRWPQDGDTSKPVPARHCLPPRPDSGRDLSTAINVYGFEVCLRVEFLKNQSSFVCSRLFVRREFREFKVCGALQAVM</sequence>
<name>A0AAE0YCS9_9GAST</name>
<keyword evidence="3" id="KW-1185">Reference proteome</keyword>
<evidence type="ECO:0000313" key="3">
    <source>
        <dbReference type="Proteomes" id="UP001283361"/>
    </source>
</evidence>
<dbReference type="AlphaFoldDB" id="A0AAE0YCS9"/>
<evidence type="ECO:0000256" key="1">
    <source>
        <dbReference type="SAM" id="MobiDB-lite"/>
    </source>
</evidence>